<reference evidence="1 2" key="1">
    <citation type="submission" date="2020-08" db="EMBL/GenBank/DDBJ databases">
        <title>The completed genome sequence of the pathogenic ascomycete fungus Penicillium digitatum.</title>
        <authorList>
            <person name="Wang M."/>
        </authorList>
    </citation>
    <scope>NUCLEOTIDE SEQUENCE [LARGE SCALE GENOMIC DNA]</scope>
    <source>
        <strain evidence="1 2">PdW03</strain>
    </source>
</reference>
<dbReference type="GeneID" id="90952796"/>
<sequence>MNTLLIQCASSLIIYLHPENDTHSVGNEVSKLAAKLGFDNLGDGSSNYGWFTGLAKSVHRNQPTGHDHLGLPLKLQKSRERGINPTRFCGLVVCEM</sequence>
<evidence type="ECO:0000313" key="2">
    <source>
        <dbReference type="Proteomes" id="UP000595662"/>
    </source>
</evidence>
<name>A0A7T6XW34_PENDI</name>
<accession>A0A7T6XW34</accession>
<protein>
    <submittedName>
        <fullName evidence="1">Uncharacterized protein</fullName>
    </submittedName>
</protein>
<dbReference type="Proteomes" id="UP000595662">
    <property type="component" value="Chromosome 6"/>
</dbReference>
<dbReference type="EMBL" id="CP060779">
    <property type="protein sequence ID" value="QQK48356.1"/>
    <property type="molecule type" value="Genomic_DNA"/>
</dbReference>
<evidence type="ECO:0000313" key="1">
    <source>
        <dbReference type="EMBL" id="QQK48356.1"/>
    </source>
</evidence>
<gene>
    <name evidence="1" type="ORF">Pdw03_5991</name>
</gene>
<dbReference type="RefSeq" id="XP_065958158.1">
    <property type="nucleotide sequence ID" value="XM_066101218.1"/>
</dbReference>
<proteinExistence type="predicted"/>
<organism evidence="1 2">
    <name type="scientific">Penicillium digitatum</name>
    <name type="common">Green mold</name>
    <dbReference type="NCBI Taxonomy" id="36651"/>
    <lineage>
        <taxon>Eukaryota</taxon>
        <taxon>Fungi</taxon>
        <taxon>Dikarya</taxon>
        <taxon>Ascomycota</taxon>
        <taxon>Pezizomycotina</taxon>
        <taxon>Eurotiomycetes</taxon>
        <taxon>Eurotiomycetidae</taxon>
        <taxon>Eurotiales</taxon>
        <taxon>Aspergillaceae</taxon>
        <taxon>Penicillium</taxon>
    </lineage>
</organism>
<dbReference type="AlphaFoldDB" id="A0A7T6XW34"/>